<feature type="compositionally biased region" description="Low complexity" evidence="1">
    <location>
        <begin position="41"/>
        <end position="51"/>
    </location>
</feature>
<evidence type="ECO:0000313" key="2">
    <source>
        <dbReference type="EMBL" id="GIF03123.1"/>
    </source>
</evidence>
<feature type="compositionally biased region" description="Basic residues" evidence="1">
    <location>
        <begin position="52"/>
        <end position="63"/>
    </location>
</feature>
<evidence type="ECO:0000313" key="3">
    <source>
        <dbReference type="Proteomes" id="UP000629619"/>
    </source>
</evidence>
<reference evidence="2" key="1">
    <citation type="submission" date="2021-01" db="EMBL/GenBank/DDBJ databases">
        <title>Whole genome shotgun sequence of Actinoplanes siamensis NBRC 109076.</title>
        <authorList>
            <person name="Komaki H."/>
            <person name="Tamura T."/>
        </authorList>
    </citation>
    <scope>NUCLEOTIDE SEQUENCE</scope>
    <source>
        <strain evidence="2">NBRC 109076</strain>
    </source>
</reference>
<name>A0A919KCE6_9ACTN</name>
<feature type="region of interest" description="Disordered" evidence="1">
    <location>
        <begin position="41"/>
        <end position="63"/>
    </location>
</feature>
<dbReference type="Proteomes" id="UP000629619">
    <property type="component" value="Unassembled WGS sequence"/>
</dbReference>
<accession>A0A919KCE6</accession>
<sequence>MRFALTWRNVDYRSERGDCDMRGSAIPSAFFQISRVAMSPLRRAGPSGARRPGARRDRRHISW</sequence>
<gene>
    <name evidence="2" type="ORF">Asi03nite_06610</name>
</gene>
<organism evidence="2 3">
    <name type="scientific">Actinoplanes siamensis</name>
    <dbReference type="NCBI Taxonomy" id="1223317"/>
    <lineage>
        <taxon>Bacteria</taxon>
        <taxon>Bacillati</taxon>
        <taxon>Actinomycetota</taxon>
        <taxon>Actinomycetes</taxon>
        <taxon>Micromonosporales</taxon>
        <taxon>Micromonosporaceae</taxon>
        <taxon>Actinoplanes</taxon>
    </lineage>
</organism>
<protein>
    <submittedName>
        <fullName evidence="2">Uncharacterized protein</fullName>
    </submittedName>
</protein>
<comment type="caution">
    <text evidence="2">The sequence shown here is derived from an EMBL/GenBank/DDBJ whole genome shotgun (WGS) entry which is preliminary data.</text>
</comment>
<evidence type="ECO:0000256" key="1">
    <source>
        <dbReference type="SAM" id="MobiDB-lite"/>
    </source>
</evidence>
<keyword evidence="3" id="KW-1185">Reference proteome</keyword>
<proteinExistence type="predicted"/>
<dbReference type="AlphaFoldDB" id="A0A919KCE6"/>
<dbReference type="EMBL" id="BOMW01000006">
    <property type="protein sequence ID" value="GIF03123.1"/>
    <property type="molecule type" value="Genomic_DNA"/>
</dbReference>